<organism evidence="2 3">
    <name type="scientific">Daphnia magna</name>
    <dbReference type="NCBI Taxonomy" id="35525"/>
    <lineage>
        <taxon>Eukaryota</taxon>
        <taxon>Metazoa</taxon>
        <taxon>Ecdysozoa</taxon>
        <taxon>Arthropoda</taxon>
        <taxon>Crustacea</taxon>
        <taxon>Branchiopoda</taxon>
        <taxon>Diplostraca</taxon>
        <taxon>Cladocera</taxon>
        <taxon>Anomopoda</taxon>
        <taxon>Daphniidae</taxon>
        <taxon>Daphnia</taxon>
    </lineage>
</organism>
<gene>
    <name evidence="2" type="ORF">OUZ56_016220</name>
</gene>
<feature type="compositionally biased region" description="Polar residues" evidence="1">
    <location>
        <begin position="173"/>
        <end position="190"/>
    </location>
</feature>
<dbReference type="Proteomes" id="UP001234178">
    <property type="component" value="Unassembled WGS sequence"/>
</dbReference>
<keyword evidence="3" id="KW-1185">Reference proteome</keyword>
<comment type="caution">
    <text evidence="2">The sequence shown here is derived from an EMBL/GenBank/DDBJ whole genome shotgun (WGS) entry which is preliminary data.</text>
</comment>
<protein>
    <submittedName>
        <fullName evidence="2">Uncharacterized protein</fullName>
    </submittedName>
</protein>
<dbReference type="EMBL" id="JAOYFB010000038">
    <property type="protein sequence ID" value="KAK4027208.1"/>
    <property type="molecule type" value="Genomic_DNA"/>
</dbReference>
<proteinExistence type="predicted"/>
<evidence type="ECO:0000256" key="1">
    <source>
        <dbReference type="SAM" id="MobiDB-lite"/>
    </source>
</evidence>
<sequence>MLHMLFCEIETYLTNNIETIFPLSSDLSRAGIRKLVHYVLMPEVLRYGVAVETSHYNLAPNVIRDIVWYGYDHLVSVIAECGNGDKTQTHTSTSYLKSTATIVSNKENMNAVCSGKSPLNCNADSNFIVSASVVAPVVLTTEGNLSKKTVYMTGVETCSINSQCEYAEKAHSVSPSTDPEATAQVSSRNQNANSGKFEININVNGDLGVTLNGADAVPIVLPAKVNISEKPVESHQTQILLLPCHNIEKTPTSKDYVQLSNLGVADKSNITNTNVVKNPSA</sequence>
<feature type="region of interest" description="Disordered" evidence="1">
    <location>
        <begin position="170"/>
        <end position="190"/>
    </location>
</feature>
<accession>A0ABR0AQH2</accession>
<evidence type="ECO:0000313" key="3">
    <source>
        <dbReference type="Proteomes" id="UP001234178"/>
    </source>
</evidence>
<name>A0ABR0AQH2_9CRUS</name>
<evidence type="ECO:0000313" key="2">
    <source>
        <dbReference type="EMBL" id="KAK4027208.1"/>
    </source>
</evidence>
<reference evidence="2 3" key="1">
    <citation type="journal article" date="2023" name="Nucleic Acids Res.">
        <title>The hologenome of Daphnia magna reveals possible DNA methylation and microbiome-mediated evolution of the host genome.</title>
        <authorList>
            <person name="Chaturvedi A."/>
            <person name="Li X."/>
            <person name="Dhandapani V."/>
            <person name="Marshall H."/>
            <person name="Kissane S."/>
            <person name="Cuenca-Cambronero M."/>
            <person name="Asole G."/>
            <person name="Calvet F."/>
            <person name="Ruiz-Romero M."/>
            <person name="Marangio P."/>
            <person name="Guigo R."/>
            <person name="Rago D."/>
            <person name="Mirbahai L."/>
            <person name="Eastwood N."/>
            <person name="Colbourne J.K."/>
            <person name="Zhou J."/>
            <person name="Mallon E."/>
            <person name="Orsini L."/>
        </authorList>
    </citation>
    <scope>NUCLEOTIDE SEQUENCE [LARGE SCALE GENOMIC DNA]</scope>
    <source>
        <strain evidence="2">LRV0_1</strain>
    </source>
</reference>